<feature type="transmembrane region" description="Helical" evidence="2">
    <location>
        <begin position="244"/>
        <end position="266"/>
    </location>
</feature>
<gene>
    <name evidence="4" type="ORF">UFOPK4173_02092</name>
</gene>
<dbReference type="PANTHER" id="PTHR23028:SF53">
    <property type="entry name" value="ACYL_TRANSF_3 DOMAIN-CONTAINING PROTEIN"/>
    <property type="match status" value="1"/>
</dbReference>
<feature type="transmembrane region" description="Helical" evidence="2">
    <location>
        <begin position="119"/>
        <end position="140"/>
    </location>
</feature>
<dbReference type="Pfam" id="PF01757">
    <property type="entry name" value="Acyl_transf_3"/>
    <property type="match status" value="1"/>
</dbReference>
<dbReference type="EMBL" id="CAFBPW010000368">
    <property type="protein sequence ID" value="CAB5042198.1"/>
    <property type="molecule type" value="Genomic_DNA"/>
</dbReference>
<reference evidence="4" key="1">
    <citation type="submission" date="2020-05" db="EMBL/GenBank/DDBJ databases">
        <authorList>
            <person name="Chiriac C."/>
            <person name="Salcher M."/>
            <person name="Ghai R."/>
            <person name="Kavagutti S V."/>
        </authorList>
    </citation>
    <scope>NUCLEOTIDE SEQUENCE</scope>
</reference>
<evidence type="ECO:0000313" key="4">
    <source>
        <dbReference type="EMBL" id="CAB5042198.1"/>
    </source>
</evidence>
<keyword evidence="2" id="KW-1133">Transmembrane helix</keyword>
<feature type="transmembrane region" description="Helical" evidence="2">
    <location>
        <begin position="316"/>
        <end position="339"/>
    </location>
</feature>
<dbReference type="PANTHER" id="PTHR23028">
    <property type="entry name" value="ACETYLTRANSFERASE"/>
    <property type="match status" value="1"/>
</dbReference>
<dbReference type="AlphaFoldDB" id="A0A6J7SPP2"/>
<feature type="domain" description="Acyltransferase 3" evidence="3">
    <location>
        <begin position="83"/>
        <end position="440"/>
    </location>
</feature>
<feature type="transmembrane region" description="Helical" evidence="2">
    <location>
        <begin position="88"/>
        <end position="107"/>
    </location>
</feature>
<sequence>MTEVIESRKSSGIRSSTAARVVAALYATTRMPIFFVVTEPPGSSVAVYNPSTIHHMNSSGSAAMSGASPSVSAASQATKIRFPALDGCRAVAALGVLITHVSLLSGFSNRSTTLGPYLARMDVGVSVFFVLSGFLLYRPFVAARFAAEPSGDLGAYARRRVLRIIPAYWVALTVVGFILKAPGFVEPHSIISHYLLLQIYDSTQLVGGPIQQAWSLATEVAFYVFVPCWAWAMSRRKRSASRQLRVEVIALVAIFVASAAANLGLIKIGVAESTFAQLGTWLPFRIGDFVPGMLLAVGSAWVSHNKTRLPSWLRRSPAALVFWVFALGVFWFVSTQLGLPMFPIFTPAQAYLVRVLYLVFATLLVIPAVLARSDKGLVTATAANPVAIWLGLVSYGIYIWHEAWQDIYLRITDQPGLNANFLGMLSFTLALTMLCATLSWYLVEKPAIRWGARRRGSPMPPSVDHPPAESAPSLP</sequence>
<dbReference type="GO" id="GO:0016020">
    <property type="term" value="C:membrane"/>
    <property type="evidence" value="ECO:0007669"/>
    <property type="project" value="TreeGrafter"/>
</dbReference>
<feature type="transmembrane region" description="Helical" evidence="2">
    <location>
        <begin position="421"/>
        <end position="443"/>
    </location>
</feature>
<feature type="region of interest" description="Disordered" evidence="1">
    <location>
        <begin position="456"/>
        <end position="475"/>
    </location>
</feature>
<feature type="transmembrane region" description="Helical" evidence="2">
    <location>
        <begin position="161"/>
        <end position="179"/>
    </location>
</feature>
<feature type="transmembrane region" description="Helical" evidence="2">
    <location>
        <begin position="213"/>
        <end position="232"/>
    </location>
</feature>
<proteinExistence type="predicted"/>
<organism evidence="4">
    <name type="scientific">freshwater metagenome</name>
    <dbReference type="NCBI Taxonomy" id="449393"/>
    <lineage>
        <taxon>unclassified sequences</taxon>
        <taxon>metagenomes</taxon>
        <taxon>ecological metagenomes</taxon>
    </lineage>
</organism>
<evidence type="ECO:0000256" key="2">
    <source>
        <dbReference type="SAM" id="Phobius"/>
    </source>
</evidence>
<accession>A0A6J7SPP2</accession>
<keyword evidence="2" id="KW-0812">Transmembrane</keyword>
<protein>
    <submittedName>
        <fullName evidence="4">Unannotated protein</fullName>
    </submittedName>
</protein>
<feature type="transmembrane region" description="Helical" evidence="2">
    <location>
        <begin position="351"/>
        <end position="370"/>
    </location>
</feature>
<feature type="transmembrane region" description="Helical" evidence="2">
    <location>
        <begin position="382"/>
        <end position="401"/>
    </location>
</feature>
<keyword evidence="2" id="KW-0472">Membrane</keyword>
<dbReference type="GO" id="GO:0009103">
    <property type="term" value="P:lipopolysaccharide biosynthetic process"/>
    <property type="evidence" value="ECO:0007669"/>
    <property type="project" value="TreeGrafter"/>
</dbReference>
<dbReference type="InterPro" id="IPR002656">
    <property type="entry name" value="Acyl_transf_3_dom"/>
</dbReference>
<dbReference type="InterPro" id="IPR050879">
    <property type="entry name" value="Acyltransferase_3"/>
</dbReference>
<evidence type="ECO:0000259" key="3">
    <source>
        <dbReference type="Pfam" id="PF01757"/>
    </source>
</evidence>
<dbReference type="GO" id="GO:0016747">
    <property type="term" value="F:acyltransferase activity, transferring groups other than amino-acyl groups"/>
    <property type="evidence" value="ECO:0007669"/>
    <property type="project" value="InterPro"/>
</dbReference>
<feature type="transmembrane region" description="Helical" evidence="2">
    <location>
        <begin position="286"/>
        <end position="304"/>
    </location>
</feature>
<name>A0A6J7SPP2_9ZZZZ</name>
<evidence type="ECO:0000256" key="1">
    <source>
        <dbReference type="SAM" id="MobiDB-lite"/>
    </source>
</evidence>